<reference evidence="1" key="2">
    <citation type="journal article" date="2015" name="Fish Shellfish Immunol.">
        <title>Early steps in the European eel (Anguilla anguilla)-Vibrio vulnificus interaction in the gills: Role of the RtxA13 toxin.</title>
        <authorList>
            <person name="Callol A."/>
            <person name="Pajuelo D."/>
            <person name="Ebbesson L."/>
            <person name="Teles M."/>
            <person name="MacKenzie S."/>
            <person name="Amaro C."/>
        </authorList>
    </citation>
    <scope>NUCLEOTIDE SEQUENCE</scope>
</reference>
<evidence type="ECO:0000313" key="1">
    <source>
        <dbReference type="EMBL" id="JAG99366.1"/>
    </source>
</evidence>
<organism evidence="1">
    <name type="scientific">Anguilla anguilla</name>
    <name type="common">European freshwater eel</name>
    <name type="synonym">Muraena anguilla</name>
    <dbReference type="NCBI Taxonomy" id="7936"/>
    <lineage>
        <taxon>Eukaryota</taxon>
        <taxon>Metazoa</taxon>
        <taxon>Chordata</taxon>
        <taxon>Craniata</taxon>
        <taxon>Vertebrata</taxon>
        <taxon>Euteleostomi</taxon>
        <taxon>Actinopterygii</taxon>
        <taxon>Neopterygii</taxon>
        <taxon>Teleostei</taxon>
        <taxon>Anguilliformes</taxon>
        <taxon>Anguillidae</taxon>
        <taxon>Anguilla</taxon>
    </lineage>
</organism>
<reference evidence="1" key="1">
    <citation type="submission" date="2014-11" db="EMBL/GenBank/DDBJ databases">
        <authorList>
            <person name="Amaro Gonzalez C."/>
        </authorList>
    </citation>
    <scope>NUCLEOTIDE SEQUENCE</scope>
</reference>
<name>A0A0E9P5A0_ANGAN</name>
<dbReference type="EMBL" id="GBXM01109210">
    <property type="protein sequence ID" value="JAG99366.1"/>
    <property type="molecule type" value="Transcribed_RNA"/>
</dbReference>
<dbReference type="EMBL" id="GBXM01076522">
    <property type="protein sequence ID" value="JAH32055.1"/>
    <property type="molecule type" value="Transcribed_RNA"/>
</dbReference>
<accession>A0A0E9P5A0</accession>
<dbReference type="EMBL" id="GBXM01102798">
    <property type="protein sequence ID" value="JAH05779.1"/>
    <property type="molecule type" value="Transcribed_RNA"/>
</dbReference>
<proteinExistence type="predicted"/>
<sequence length="51" mass="5641">MNLSLRLIGRNFAIIVNLAANRMLSLSERRIPSSIGGVCHRASYLLNICVI</sequence>
<protein>
    <submittedName>
        <fullName evidence="1">Uncharacterized protein</fullName>
    </submittedName>
</protein>
<dbReference type="AlphaFoldDB" id="A0A0E9P5A0"/>
<dbReference type="EMBL" id="GBXM01095735">
    <property type="protein sequence ID" value="JAH12842.1"/>
    <property type="molecule type" value="Transcribed_RNA"/>
</dbReference>